<evidence type="ECO:0000313" key="2">
    <source>
        <dbReference type="EMBL" id="QDT52222.1"/>
    </source>
</evidence>
<organism evidence="2 3">
    <name type="scientific">Caulifigura coniformis</name>
    <dbReference type="NCBI Taxonomy" id="2527983"/>
    <lineage>
        <taxon>Bacteria</taxon>
        <taxon>Pseudomonadati</taxon>
        <taxon>Planctomycetota</taxon>
        <taxon>Planctomycetia</taxon>
        <taxon>Planctomycetales</taxon>
        <taxon>Planctomycetaceae</taxon>
        <taxon>Caulifigura</taxon>
    </lineage>
</organism>
<dbReference type="GO" id="GO:0030246">
    <property type="term" value="F:carbohydrate binding"/>
    <property type="evidence" value="ECO:0007669"/>
    <property type="project" value="InterPro"/>
</dbReference>
<dbReference type="RefSeq" id="WP_145026448.1">
    <property type="nucleotide sequence ID" value="NZ_CP036271.1"/>
</dbReference>
<dbReference type="SUPFAM" id="SSF49452">
    <property type="entry name" value="Starch-binding domain-like"/>
    <property type="match status" value="1"/>
</dbReference>
<protein>
    <recommendedName>
        <fullName evidence="4">Carboxypeptidase regulatory-like domain-containing protein</fullName>
    </recommendedName>
</protein>
<dbReference type="OrthoDB" id="211639at2"/>
<accession>A0A517S7Y1</accession>
<keyword evidence="3" id="KW-1185">Reference proteome</keyword>
<proteinExistence type="predicted"/>
<dbReference type="EMBL" id="CP036271">
    <property type="protein sequence ID" value="QDT52222.1"/>
    <property type="molecule type" value="Genomic_DNA"/>
</dbReference>
<gene>
    <name evidence="2" type="ORF">Pan44_02310</name>
</gene>
<dbReference type="Gene3D" id="2.60.40.1120">
    <property type="entry name" value="Carboxypeptidase-like, regulatory domain"/>
    <property type="match status" value="1"/>
</dbReference>
<sequence precursor="true">MTTRLRFIAFLLAGLLLESPNAHALITGGEGNQPVRNRPDWPAGAADVANQQSRIAWWEGPPFGGGEWHFEYRGDADALNDALKRLAAIQGQRPRLIIRDGRATSFWLGIRADGKEPPVMDWTFVVWEAANYERLFGTNASRFMARSPNYGKPLPPPELTVYTGNGLDWSKVNVPEGIDVVDERLTAHGYRPEDGAVIEVSVRDLISGAPLKAAELVIERRPAVNPADLSELEVTRAESNAAGQITLKGLPRESLTLKIRRPGYVARTIDYTNTEQNLWKRYDVELAEGHRVSGRVVDDQGKPVANVTVRLTEFLTPKGTPYAWLDSLSAATTDSEGRFVIEAVPAGSARYYAYSDQYVTVGLGEILETSDKSVTLKVSAAGQMKVTVKGAKGPYIVNVAPEGGEKVGSWGGSSQLGEDGACRFTQIPPGRYVVHARPNPGTEAQRTKDVTVDIKPLKTVEVELKAVP</sequence>
<dbReference type="Pfam" id="PF13620">
    <property type="entry name" value="CarboxypepD_reg"/>
    <property type="match status" value="1"/>
</dbReference>
<name>A0A517S7Y1_9PLAN</name>
<evidence type="ECO:0000313" key="3">
    <source>
        <dbReference type="Proteomes" id="UP000315700"/>
    </source>
</evidence>
<dbReference type="InParanoid" id="A0A517S7Y1"/>
<evidence type="ECO:0000256" key="1">
    <source>
        <dbReference type="SAM" id="SignalP"/>
    </source>
</evidence>
<dbReference type="KEGG" id="ccos:Pan44_02310"/>
<keyword evidence="1" id="KW-0732">Signal</keyword>
<feature type="signal peptide" evidence="1">
    <location>
        <begin position="1"/>
        <end position="24"/>
    </location>
</feature>
<dbReference type="Proteomes" id="UP000315700">
    <property type="component" value="Chromosome"/>
</dbReference>
<dbReference type="InterPro" id="IPR013784">
    <property type="entry name" value="Carb-bd-like_fold"/>
</dbReference>
<evidence type="ECO:0008006" key="4">
    <source>
        <dbReference type="Google" id="ProtNLM"/>
    </source>
</evidence>
<reference evidence="2 3" key="1">
    <citation type="submission" date="2019-02" db="EMBL/GenBank/DDBJ databases">
        <title>Deep-cultivation of Planctomycetes and their phenomic and genomic characterization uncovers novel biology.</title>
        <authorList>
            <person name="Wiegand S."/>
            <person name="Jogler M."/>
            <person name="Boedeker C."/>
            <person name="Pinto D."/>
            <person name="Vollmers J."/>
            <person name="Rivas-Marin E."/>
            <person name="Kohn T."/>
            <person name="Peeters S.H."/>
            <person name="Heuer A."/>
            <person name="Rast P."/>
            <person name="Oberbeckmann S."/>
            <person name="Bunk B."/>
            <person name="Jeske O."/>
            <person name="Meyerdierks A."/>
            <person name="Storesund J.E."/>
            <person name="Kallscheuer N."/>
            <person name="Luecker S."/>
            <person name="Lage O.M."/>
            <person name="Pohl T."/>
            <person name="Merkel B.J."/>
            <person name="Hornburger P."/>
            <person name="Mueller R.-W."/>
            <person name="Bruemmer F."/>
            <person name="Labrenz M."/>
            <person name="Spormann A.M."/>
            <person name="Op den Camp H."/>
            <person name="Overmann J."/>
            <person name="Amann R."/>
            <person name="Jetten M.S.M."/>
            <person name="Mascher T."/>
            <person name="Medema M.H."/>
            <person name="Devos D.P."/>
            <person name="Kaster A.-K."/>
            <person name="Ovreas L."/>
            <person name="Rohde M."/>
            <person name="Galperin M.Y."/>
            <person name="Jogler C."/>
        </authorList>
    </citation>
    <scope>NUCLEOTIDE SEQUENCE [LARGE SCALE GENOMIC DNA]</scope>
    <source>
        <strain evidence="2 3">Pan44</strain>
    </source>
</reference>
<dbReference type="AlphaFoldDB" id="A0A517S7Y1"/>
<feature type="chain" id="PRO_5021860764" description="Carboxypeptidase regulatory-like domain-containing protein" evidence="1">
    <location>
        <begin position="25"/>
        <end position="468"/>
    </location>
</feature>